<evidence type="ECO:0000313" key="3">
    <source>
        <dbReference type="EMBL" id="KAJ8362575.1"/>
    </source>
</evidence>
<dbReference type="PANTHER" id="PTHR21063">
    <property type="entry name" value="LFA-3"/>
    <property type="match status" value="1"/>
</dbReference>
<feature type="domain" description="Ig-like" evidence="2">
    <location>
        <begin position="374"/>
        <end position="449"/>
    </location>
</feature>
<gene>
    <name evidence="3" type="ORF">AAFF_G00367870</name>
</gene>
<dbReference type="SUPFAM" id="SSF48726">
    <property type="entry name" value="Immunoglobulin"/>
    <property type="match status" value="3"/>
</dbReference>
<evidence type="ECO:0000256" key="1">
    <source>
        <dbReference type="SAM" id="SignalP"/>
    </source>
</evidence>
<feature type="domain" description="Ig-like" evidence="2">
    <location>
        <begin position="117"/>
        <end position="195"/>
    </location>
</feature>
<name>A0AAD7R522_9TELE</name>
<feature type="domain" description="Ig-like" evidence="2">
    <location>
        <begin position="198"/>
        <end position="283"/>
    </location>
</feature>
<keyword evidence="1" id="KW-0732">Signal</keyword>
<dbReference type="AlphaFoldDB" id="A0AAD7R522"/>
<evidence type="ECO:0000313" key="4">
    <source>
        <dbReference type="Proteomes" id="UP001221898"/>
    </source>
</evidence>
<sequence>MRRTAVFLVLVWVSGVCVSSAQSEVKELKCIVGERVTFEFKVKESAFINKNGESQIAKVVGGHFEVTDKTFSGRLQWDSSTEFFYITGLNMEDSGEYRVEDRDKEKEFKYKLAVYNPVSRPQVSSRNKMNPTCSVLCSVQNGREVTLSWQREGKTLNHTSSPDLSTLLSLPLEIENNSAPYSCVVNNPVSNQMVTVKPEEYCFDPVSRPQVSSRNKMNPTCSVLCSVQNGREVTLSWQREGETLNHTSSPDLSTLLSLPLEIENNSAPYSCVVKNPVSNQTVTVKAEEYCFDPVSRPQVSSRNKMNPTCSVLCSVQNGREVTLSWQREGKTLNHTSSPDLSTLLSLPLEIEYNSAPYSCVVNNPGSNQMVTVKPEEYCFDPVSRPQVSSRNKMNPTCSVLCSVQNGREVTLSWQREGKTLNHTSSPDLSTLLSLPLEIEYNSAPYSCVV</sequence>
<reference evidence="3" key="1">
    <citation type="journal article" date="2023" name="Science">
        <title>Genome structures resolve the early diversification of teleost fishes.</title>
        <authorList>
            <person name="Parey E."/>
            <person name="Louis A."/>
            <person name="Montfort J."/>
            <person name="Bouchez O."/>
            <person name="Roques C."/>
            <person name="Iampietro C."/>
            <person name="Lluch J."/>
            <person name="Castinel A."/>
            <person name="Donnadieu C."/>
            <person name="Desvignes T."/>
            <person name="Floi Bucao C."/>
            <person name="Jouanno E."/>
            <person name="Wen M."/>
            <person name="Mejri S."/>
            <person name="Dirks R."/>
            <person name="Jansen H."/>
            <person name="Henkel C."/>
            <person name="Chen W.J."/>
            <person name="Zahm M."/>
            <person name="Cabau C."/>
            <person name="Klopp C."/>
            <person name="Thompson A.W."/>
            <person name="Robinson-Rechavi M."/>
            <person name="Braasch I."/>
            <person name="Lecointre G."/>
            <person name="Bobe J."/>
            <person name="Postlethwait J.H."/>
            <person name="Berthelot C."/>
            <person name="Roest Crollius H."/>
            <person name="Guiguen Y."/>
        </authorList>
    </citation>
    <scope>NUCLEOTIDE SEQUENCE</scope>
    <source>
        <strain evidence="3">NC1722</strain>
    </source>
</reference>
<keyword evidence="4" id="KW-1185">Reference proteome</keyword>
<feature type="domain" description="Ig-like" evidence="2">
    <location>
        <begin position="293"/>
        <end position="371"/>
    </location>
</feature>
<dbReference type="EMBL" id="JAINUG010000635">
    <property type="protein sequence ID" value="KAJ8362575.1"/>
    <property type="molecule type" value="Genomic_DNA"/>
</dbReference>
<proteinExistence type="predicted"/>
<comment type="caution">
    <text evidence="3">The sequence shown here is derived from an EMBL/GenBank/DDBJ whole genome shotgun (WGS) entry which is preliminary data.</text>
</comment>
<accession>A0AAD7R522</accession>
<organism evidence="3 4">
    <name type="scientific">Aldrovandia affinis</name>
    <dbReference type="NCBI Taxonomy" id="143900"/>
    <lineage>
        <taxon>Eukaryota</taxon>
        <taxon>Metazoa</taxon>
        <taxon>Chordata</taxon>
        <taxon>Craniata</taxon>
        <taxon>Vertebrata</taxon>
        <taxon>Euteleostomi</taxon>
        <taxon>Actinopterygii</taxon>
        <taxon>Neopterygii</taxon>
        <taxon>Teleostei</taxon>
        <taxon>Notacanthiformes</taxon>
        <taxon>Halosauridae</taxon>
        <taxon>Aldrovandia</taxon>
    </lineage>
</organism>
<dbReference type="InterPro" id="IPR007110">
    <property type="entry name" value="Ig-like_dom"/>
</dbReference>
<feature type="signal peptide" evidence="1">
    <location>
        <begin position="1"/>
        <end position="21"/>
    </location>
</feature>
<dbReference type="InterPro" id="IPR036179">
    <property type="entry name" value="Ig-like_dom_sf"/>
</dbReference>
<dbReference type="Proteomes" id="UP001221898">
    <property type="component" value="Unassembled WGS sequence"/>
</dbReference>
<feature type="chain" id="PRO_5042055162" description="Ig-like domain-containing protein" evidence="1">
    <location>
        <begin position="22"/>
        <end position="449"/>
    </location>
</feature>
<dbReference type="PROSITE" id="PS50835">
    <property type="entry name" value="IG_LIKE"/>
    <property type="match status" value="4"/>
</dbReference>
<feature type="non-terminal residue" evidence="3">
    <location>
        <position position="449"/>
    </location>
</feature>
<protein>
    <recommendedName>
        <fullName evidence="2">Ig-like domain-containing protein</fullName>
    </recommendedName>
</protein>
<dbReference type="PANTHER" id="PTHR21063:SF4">
    <property type="entry name" value="CD48 ANTIGEN-RELATED"/>
    <property type="match status" value="1"/>
</dbReference>
<dbReference type="InterPro" id="IPR013783">
    <property type="entry name" value="Ig-like_fold"/>
</dbReference>
<dbReference type="Gene3D" id="2.60.40.10">
    <property type="entry name" value="Immunoglobulins"/>
    <property type="match status" value="5"/>
</dbReference>
<evidence type="ECO:0000259" key="2">
    <source>
        <dbReference type="PROSITE" id="PS50835"/>
    </source>
</evidence>